<geneLocation type="plastid" evidence="5"/>
<dbReference type="RefSeq" id="YP_009695330.1">
    <property type="nucleotide sequence ID" value="NC_044785.1"/>
</dbReference>
<dbReference type="GO" id="GO:1990904">
    <property type="term" value="C:ribonucleoprotein complex"/>
    <property type="evidence" value="ECO:0007669"/>
    <property type="project" value="UniProtKB-KW"/>
</dbReference>
<accession>A0A5C0F465</accession>
<name>A0A5C0F465_NITAL</name>
<dbReference type="Pfam" id="PF00338">
    <property type="entry name" value="Ribosomal_S10"/>
    <property type="match status" value="1"/>
</dbReference>
<dbReference type="GeneID" id="41826827"/>
<protein>
    <submittedName>
        <fullName evidence="5">30S ribosomal protein S10</fullName>
    </submittedName>
</protein>
<evidence type="ECO:0000256" key="2">
    <source>
        <dbReference type="ARBA" id="ARBA00022980"/>
    </source>
</evidence>
<dbReference type="GO" id="GO:0006412">
    <property type="term" value="P:translation"/>
    <property type="evidence" value="ECO:0007669"/>
    <property type="project" value="InterPro"/>
</dbReference>
<gene>
    <name evidence="5" type="primary">rps10</name>
</gene>
<dbReference type="InterPro" id="IPR001848">
    <property type="entry name" value="Ribosomal_uS10"/>
</dbReference>
<evidence type="ECO:0000259" key="4">
    <source>
        <dbReference type="Pfam" id="PF00338"/>
    </source>
</evidence>
<evidence type="ECO:0000313" key="5">
    <source>
        <dbReference type="EMBL" id="QEI59608.1"/>
    </source>
</evidence>
<keyword evidence="3" id="KW-0687">Ribonucleoprotein</keyword>
<dbReference type="Gene3D" id="3.30.70.600">
    <property type="entry name" value="Ribosomal protein S10 domain"/>
    <property type="match status" value="1"/>
</dbReference>
<keyword evidence="2 5" id="KW-0689">Ribosomal protein</keyword>
<comment type="similarity">
    <text evidence="1">Belongs to the universal ribosomal protein uS10 family.</text>
</comment>
<evidence type="ECO:0000256" key="3">
    <source>
        <dbReference type="ARBA" id="ARBA00023274"/>
    </source>
</evidence>
<dbReference type="InterPro" id="IPR036838">
    <property type="entry name" value="Ribosomal_uS10_dom_sf"/>
</dbReference>
<dbReference type="GO" id="GO:0005840">
    <property type="term" value="C:ribosome"/>
    <property type="evidence" value="ECO:0007669"/>
    <property type="project" value="UniProtKB-KW"/>
</dbReference>
<evidence type="ECO:0000256" key="1">
    <source>
        <dbReference type="ARBA" id="ARBA00007102"/>
    </source>
</evidence>
<sequence length="111" mass="13550">MTNQIIRIKIESFRFEYLEQMKHILISFFNKHKFIKKTILFYLPTIKKVFCILRAPIVHKDTREHFIIKRFRTVIDIHLFELVEPKKIIEEISFLNHNFGSICKITLLKKF</sequence>
<proteinExistence type="inferred from homology"/>
<dbReference type="PRINTS" id="PR00971">
    <property type="entry name" value="RIBOSOMALS10"/>
</dbReference>
<dbReference type="SUPFAM" id="SSF54999">
    <property type="entry name" value="Ribosomal protein S10"/>
    <property type="match status" value="1"/>
</dbReference>
<dbReference type="GO" id="GO:0003735">
    <property type="term" value="F:structural constituent of ribosome"/>
    <property type="evidence" value="ECO:0007669"/>
    <property type="project" value="InterPro"/>
</dbReference>
<dbReference type="InterPro" id="IPR027486">
    <property type="entry name" value="Ribosomal_uS10_dom"/>
</dbReference>
<keyword evidence="5" id="KW-0934">Plastid</keyword>
<dbReference type="EMBL" id="MN065498">
    <property type="protein sequence ID" value="QEI59608.1"/>
    <property type="molecule type" value="Genomic_DNA"/>
</dbReference>
<dbReference type="AlphaFoldDB" id="A0A5C0F465"/>
<organism evidence="5">
    <name type="scientific">Nitzschia alba</name>
    <name type="common">Marine diatom</name>
    <dbReference type="NCBI Taxonomy" id="2858"/>
    <lineage>
        <taxon>Eukaryota</taxon>
        <taxon>Sar</taxon>
        <taxon>Stramenopiles</taxon>
        <taxon>Ochrophyta</taxon>
        <taxon>Bacillariophyta</taxon>
        <taxon>Bacillariophyceae</taxon>
        <taxon>Bacillariophycidae</taxon>
        <taxon>Bacillariales</taxon>
        <taxon>Bacillariaceae</taxon>
        <taxon>Nitzschia</taxon>
    </lineage>
</organism>
<feature type="domain" description="Small ribosomal subunit protein uS10" evidence="4">
    <location>
        <begin position="7"/>
        <end position="78"/>
    </location>
</feature>
<reference evidence="5" key="1">
    <citation type="submission" date="2019-06" db="EMBL/GenBank/DDBJ databases">
        <authorList>
            <person name="Grosvenor D.A."/>
            <person name="Keepers K.G."/>
            <person name="Pogoda C.S."/>
            <person name="Kane N.C."/>
            <person name="Kociolek J.P."/>
        </authorList>
    </citation>
    <scope>NUCLEOTIDE SEQUENCE</scope>
</reference>